<reference evidence="2" key="1">
    <citation type="submission" date="2023-07" db="EMBL/GenBank/DDBJ databases">
        <authorList>
            <person name="Deng Y."/>
            <person name="Zhang Y.-Q."/>
        </authorList>
    </citation>
    <scope>NUCLEOTIDE SEQUENCE [LARGE SCALE GENOMIC DNA]</scope>
    <source>
        <strain evidence="2">CPCC 205710</strain>
    </source>
</reference>
<keyword evidence="2" id="KW-1185">Reference proteome</keyword>
<sequence>MMGIWRRAFQPSCRGLFVDKGVLYAQRDVTEPAFRTLATDDERRAFLDPVAVPLQNARVFLDIEVGSRRPVEAPEGATVHCPAAAPRTKGDKFYTISVHTESNDVFVGYPASGGEARNVFRAIEKLVTSAR</sequence>
<evidence type="ECO:0008006" key="3">
    <source>
        <dbReference type="Google" id="ProtNLM"/>
    </source>
</evidence>
<organism evidence="1 2">
    <name type="scientific">Mycobacterium deserti</name>
    <dbReference type="NCBI Taxonomy" id="2978347"/>
    <lineage>
        <taxon>Bacteria</taxon>
        <taxon>Bacillati</taxon>
        <taxon>Actinomycetota</taxon>
        <taxon>Actinomycetes</taxon>
        <taxon>Mycobacteriales</taxon>
        <taxon>Mycobacteriaceae</taxon>
        <taxon>Mycobacterium</taxon>
    </lineage>
</organism>
<evidence type="ECO:0000313" key="1">
    <source>
        <dbReference type="EMBL" id="MCT7660165.1"/>
    </source>
</evidence>
<accession>A0ABT2MGD5</accession>
<comment type="caution">
    <text evidence="1">The sequence shown here is derived from an EMBL/GenBank/DDBJ whole genome shotgun (WGS) entry which is preliminary data.</text>
</comment>
<gene>
    <name evidence="1" type="ORF">N4S67_17245</name>
</gene>
<proteinExistence type="predicted"/>
<dbReference type="Proteomes" id="UP001206639">
    <property type="component" value="Unassembled WGS sequence"/>
</dbReference>
<protein>
    <recommendedName>
        <fullName evidence="3">Transposase</fullName>
    </recommendedName>
</protein>
<dbReference type="EMBL" id="JAODWD010000004">
    <property type="protein sequence ID" value="MCT7660165.1"/>
    <property type="molecule type" value="Genomic_DNA"/>
</dbReference>
<evidence type="ECO:0000313" key="2">
    <source>
        <dbReference type="Proteomes" id="UP001206639"/>
    </source>
</evidence>
<name>A0ABT2MGD5_9MYCO</name>